<feature type="region of interest" description="Disordered" evidence="11">
    <location>
        <begin position="390"/>
        <end position="438"/>
    </location>
</feature>
<dbReference type="KEGG" id="vde:111250346"/>
<keyword evidence="15" id="KW-1185">Reference proteome</keyword>
<feature type="compositionally biased region" description="Gly residues" evidence="11">
    <location>
        <begin position="486"/>
        <end position="495"/>
    </location>
</feature>
<feature type="domain" description="G-protein coupled receptors family 1 profile" evidence="13">
    <location>
        <begin position="117"/>
        <end position="682"/>
    </location>
</feature>
<dbReference type="PANTHER" id="PTHR24247:SF265">
    <property type="entry name" value="MUSCARINIC ACETYLCHOLINE RECEPTOR DM1"/>
    <property type="match status" value="1"/>
</dbReference>
<evidence type="ECO:0000256" key="8">
    <source>
        <dbReference type="ARBA" id="ARBA00023170"/>
    </source>
</evidence>
<dbReference type="Proteomes" id="UP000594260">
    <property type="component" value="Unplaced"/>
</dbReference>
<feature type="compositionally biased region" description="Basic residues" evidence="11">
    <location>
        <begin position="605"/>
        <end position="615"/>
    </location>
</feature>
<dbReference type="OrthoDB" id="6515502at2759"/>
<keyword evidence="9 10" id="KW-0807">Transducer</keyword>
<dbReference type="Pfam" id="PF00001">
    <property type="entry name" value="7tm_1"/>
    <property type="match status" value="2"/>
</dbReference>
<feature type="region of interest" description="Disordered" evidence="11">
    <location>
        <begin position="46"/>
        <end position="67"/>
    </location>
</feature>
<dbReference type="PANTHER" id="PTHR24247">
    <property type="entry name" value="5-HYDROXYTRYPTAMINE RECEPTOR"/>
    <property type="match status" value="1"/>
</dbReference>
<evidence type="ECO:0000256" key="7">
    <source>
        <dbReference type="ARBA" id="ARBA00023136"/>
    </source>
</evidence>
<dbReference type="PRINTS" id="PR00243">
    <property type="entry name" value="MUSCARINICR"/>
</dbReference>
<dbReference type="PROSITE" id="PS50262">
    <property type="entry name" value="G_PROTEIN_RECEP_F1_2"/>
    <property type="match status" value="1"/>
</dbReference>
<feature type="transmembrane region" description="Helical" evidence="12">
    <location>
        <begin position="177"/>
        <end position="196"/>
    </location>
</feature>
<dbReference type="EnsemblMetazoa" id="XM_022805455">
    <property type="protein sequence ID" value="XP_022661190"/>
    <property type="gene ID" value="LOC111250346"/>
</dbReference>
<dbReference type="GO" id="GO:0016907">
    <property type="term" value="F:G protein-coupled acetylcholine receptor activity"/>
    <property type="evidence" value="ECO:0007669"/>
    <property type="project" value="InterPro"/>
</dbReference>
<organism evidence="14 15">
    <name type="scientific">Varroa destructor</name>
    <name type="common">Honeybee mite</name>
    <dbReference type="NCBI Taxonomy" id="109461"/>
    <lineage>
        <taxon>Eukaryota</taxon>
        <taxon>Metazoa</taxon>
        <taxon>Ecdysozoa</taxon>
        <taxon>Arthropoda</taxon>
        <taxon>Chelicerata</taxon>
        <taxon>Arachnida</taxon>
        <taxon>Acari</taxon>
        <taxon>Parasitiformes</taxon>
        <taxon>Mesostigmata</taxon>
        <taxon>Gamasina</taxon>
        <taxon>Dermanyssoidea</taxon>
        <taxon>Varroidae</taxon>
        <taxon>Varroa</taxon>
    </lineage>
</organism>
<dbReference type="InterPro" id="IPR000995">
    <property type="entry name" value="Musac_Ach_rcpt"/>
</dbReference>
<dbReference type="GO" id="GO:0045202">
    <property type="term" value="C:synapse"/>
    <property type="evidence" value="ECO:0007669"/>
    <property type="project" value="TreeGrafter"/>
</dbReference>
<dbReference type="OMA" id="CCCWGPR"/>
<feature type="transmembrane region" description="Helical" evidence="12">
    <location>
        <begin position="100"/>
        <end position="125"/>
    </location>
</feature>
<evidence type="ECO:0000256" key="12">
    <source>
        <dbReference type="SAM" id="Phobius"/>
    </source>
</evidence>
<keyword evidence="7 12" id="KW-0472">Membrane</keyword>
<feature type="transmembrane region" description="Helical" evidence="12">
    <location>
        <begin position="262"/>
        <end position="285"/>
    </location>
</feature>
<sequence>MAAQMSRSFATPSSGGIDLSLSNVLWNVPRVWQDAYRNTISSSNLGSGRDEASFETSDSLSLGGPDQPNGSASYDLTGGYGSIGNETTFDSAVGYSHLEFILIAIFGAFFSIVTIVGNLMVMISFKMDKQLQTISNYFLLSLAIADFSIGIISMPLFTYYSLYNYWHLGAFVCDTWLAWDYLASNASVLNLLIISFDRYFSVTRPLTYRARRTTRRAAIMIASAWLISLLLWPPWIYAWPYIEGKRSVPEGQCYIQFLETNIYVTFGTAIAAFYVPVCIMCILYWRIWRETEKRQRDLTHLQAGKKPPPPSTGSKRSTSSQDDEIDFRKNSGLYVETCRYLPTSSADPNGSGSLCRTEMPPKGSAHEMRSRQRLKKLLLSWCKTDSAGALQSRVDRDDDSVSSRGSPSAATPASAETPVRDVHFRTPLSQSIRKQATERAATILPSSKGSSVSPHDSATQGSALVMNAANSCGHKGVPLHSSSHTSGGGGGGGGASPSARSFSSDSVYTILIRLPTQSSVEIDGEAAQPSIRMILEEEHSPTVARPAVAVTMANTHSVRGHSHASMGQHPQAKAMMATTTGTTTVSARDRLTLNSRLVATSTTKKAPKKKRKHQERKQERKAAKTLSAILFAFIVTWTPYNVLVLIKTLSRCEDDVDCIPPGLWNFAYCLCYINSTVNPLCYALCNANFRRTYIRILSCKWHTTKQRNRGYFS</sequence>
<dbReference type="FunCoup" id="A0A7M7K3L9">
    <property type="interactions" value="131"/>
</dbReference>
<dbReference type="SUPFAM" id="SSF81321">
    <property type="entry name" value="Family A G protein-coupled receptor-like"/>
    <property type="match status" value="1"/>
</dbReference>
<dbReference type="PRINTS" id="PR00237">
    <property type="entry name" value="GPCRRHODOPSN"/>
</dbReference>
<dbReference type="GO" id="GO:0007187">
    <property type="term" value="P:G protein-coupled receptor signaling pathway, coupled to cyclic nucleotide second messenger"/>
    <property type="evidence" value="ECO:0007669"/>
    <property type="project" value="TreeGrafter"/>
</dbReference>
<reference evidence="14" key="1">
    <citation type="submission" date="2021-01" db="UniProtKB">
        <authorList>
            <consortium name="EnsemblMetazoa"/>
        </authorList>
    </citation>
    <scope>IDENTIFICATION</scope>
</reference>
<evidence type="ECO:0000256" key="3">
    <source>
        <dbReference type="ARBA" id="ARBA00022475"/>
    </source>
</evidence>
<evidence type="ECO:0000313" key="14">
    <source>
        <dbReference type="EnsemblMetazoa" id="XP_022661190"/>
    </source>
</evidence>
<comment type="subcellular location">
    <subcellularLocation>
        <location evidence="1">Cell membrane</location>
        <topology evidence="1">Multi-pass membrane protein</topology>
    </subcellularLocation>
</comment>
<dbReference type="AlphaFoldDB" id="A0A7M7K3L9"/>
<evidence type="ECO:0000256" key="10">
    <source>
        <dbReference type="RuleBase" id="RU000688"/>
    </source>
</evidence>
<dbReference type="InParanoid" id="A0A7M7K3L9"/>
<evidence type="ECO:0000256" key="9">
    <source>
        <dbReference type="ARBA" id="ARBA00023224"/>
    </source>
</evidence>
<keyword evidence="3" id="KW-1003">Cell membrane</keyword>
<dbReference type="InterPro" id="IPR000276">
    <property type="entry name" value="GPCR_Rhodpsn"/>
</dbReference>
<feature type="compositionally biased region" description="Polar residues" evidence="11">
    <location>
        <begin position="344"/>
        <end position="354"/>
    </location>
</feature>
<dbReference type="GO" id="GO:0007197">
    <property type="term" value="P:adenylate cyclase-inhibiting G protein-coupled acetylcholine receptor signaling pathway"/>
    <property type="evidence" value="ECO:0007669"/>
    <property type="project" value="TreeGrafter"/>
</dbReference>
<keyword evidence="6 10" id="KW-0297">G-protein coupled receptor</keyword>
<dbReference type="GO" id="GO:0004993">
    <property type="term" value="F:G protein-coupled serotonin receptor activity"/>
    <property type="evidence" value="ECO:0007669"/>
    <property type="project" value="TreeGrafter"/>
</dbReference>
<keyword evidence="5 12" id="KW-1133">Transmembrane helix</keyword>
<dbReference type="RefSeq" id="XP_022661190.1">
    <property type="nucleotide sequence ID" value="XM_022805455.1"/>
</dbReference>
<evidence type="ECO:0000256" key="2">
    <source>
        <dbReference type="ARBA" id="ARBA00010663"/>
    </source>
</evidence>
<keyword evidence="4 10" id="KW-0812">Transmembrane</keyword>
<feature type="transmembrane region" description="Helical" evidence="12">
    <location>
        <begin position="663"/>
        <end position="685"/>
    </location>
</feature>
<feature type="transmembrane region" description="Helical" evidence="12">
    <location>
        <begin position="622"/>
        <end position="643"/>
    </location>
</feature>
<dbReference type="InterPro" id="IPR017452">
    <property type="entry name" value="GPCR_Rhodpsn_7TM"/>
</dbReference>
<evidence type="ECO:0000256" key="1">
    <source>
        <dbReference type="ARBA" id="ARBA00004651"/>
    </source>
</evidence>
<feature type="transmembrane region" description="Helical" evidence="12">
    <location>
        <begin position="137"/>
        <end position="157"/>
    </location>
</feature>
<proteinExistence type="inferred from homology"/>
<evidence type="ECO:0000256" key="4">
    <source>
        <dbReference type="ARBA" id="ARBA00022692"/>
    </source>
</evidence>
<feature type="region of interest" description="Disordered" evidence="11">
    <location>
        <begin position="475"/>
        <end position="500"/>
    </location>
</feature>
<dbReference type="PROSITE" id="PS00237">
    <property type="entry name" value="G_PROTEIN_RECEP_F1_1"/>
    <property type="match status" value="1"/>
</dbReference>
<name>A0A7M7K3L9_VARDE</name>
<feature type="region of interest" description="Disordered" evidence="11">
    <location>
        <begin position="299"/>
        <end position="324"/>
    </location>
</feature>
<evidence type="ECO:0000259" key="13">
    <source>
        <dbReference type="PROSITE" id="PS50262"/>
    </source>
</evidence>
<comment type="similarity">
    <text evidence="2 10">Belongs to the G-protein coupled receptor 1 family.</text>
</comment>
<dbReference type="GO" id="GO:0030425">
    <property type="term" value="C:dendrite"/>
    <property type="evidence" value="ECO:0007669"/>
    <property type="project" value="TreeGrafter"/>
</dbReference>
<feature type="region of interest" description="Disordered" evidence="11">
    <location>
        <begin position="599"/>
        <end position="620"/>
    </location>
</feature>
<protein>
    <recommendedName>
        <fullName evidence="13">G-protein coupled receptors family 1 profile domain-containing protein</fullName>
    </recommendedName>
</protein>
<evidence type="ECO:0000256" key="11">
    <source>
        <dbReference type="SAM" id="MobiDB-lite"/>
    </source>
</evidence>
<feature type="region of interest" description="Disordered" evidence="11">
    <location>
        <begin position="344"/>
        <end position="370"/>
    </location>
</feature>
<dbReference type="GO" id="GO:0005886">
    <property type="term" value="C:plasma membrane"/>
    <property type="evidence" value="ECO:0007669"/>
    <property type="project" value="UniProtKB-SubCell"/>
</dbReference>
<accession>A0A7M7K3L9</accession>
<dbReference type="GeneID" id="111250346"/>
<dbReference type="Gene3D" id="1.20.1070.10">
    <property type="entry name" value="Rhodopsin 7-helix transmembrane proteins"/>
    <property type="match status" value="2"/>
</dbReference>
<evidence type="ECO:0000256" key="5">
    <source>
        <dbReference type="ARBA" id="ARBA00022989"/>
    </source>
</evidence>
<evidence type="ECO:0000313" key="15">
    <source>
        <dbReference type="Proteomes" id="UP000594260"/>
    </source>
</evidence>
<keyword evidence="8 10" id="KW-0675">Receptor</keyword>
<evidence type="ECO:0000256" key="6">
    <source>
        <dbReference type="ARBA" id="ARBA00023040"/>
    </source>
</evidence>
<feature type="transmembrane region" description="Helical" evidence="12">
    <location>
        <begin position="217"/>
        <end position="242"/>
    </location>
</feature>
<feature type="compositionally biased region" description="Low complexity" evidence="11">
    <location>
        <begin position="402"/>
        <end position="417"/>
    </location>
</feature>